<dbReference type="Proteomes" id="UP001234989">
    <property type="component" value="Chromosome 4"/>
</dbReference>
<gene>
    <name evidence="1" type="ORF">MTR67_019881</name>
</gene>
<evidence type="ECO:0000313" key="2">
    <source>
        <dbReference type="Proteomes" id="UP001234989"/>
    </source>
</evidence>
<name>A0AAF0TNN2_SOLVR</name>
<protein>
    <submittedName>
        <fullName evidence="1">Uncharacterized protein</fullName>
    </submittedName>
</protein>
<sequence>MLIQVTCVCITRRCRPTGVSTFNVRVCESKC</sequence>
<keyword evidence="2" id="KW-1185">Reference proteome</keyword>
<dbReference type="AlphaFoldDB" id="A0AAF0TNN2"/>
<proteinExistence type="predicted"/>
<dbReference type="EMBL" id="CP133615">
    <property type="protein sequence ID" value="WMV26496.1"/>
    <property type="molecule type" value="Genomic_DNA"/>
</dbReference>
<reference evidence="1" key="1">
    <citation type="submission" date="2023-08" db="EMBL/GenBank/DDBJ databases">
        <title>A de novo genome assembly of Solanum verrucosum Schlechtendal, a Mexican diploid species geographically isolated from the other diploid A-genome species in potato relatives.</title>
        <authorList>
            <person name="Hosaka K."/>
        </authorList>
    </citation>
    <scope>NUCLEOTIDE SEQUENCE</scope>
    <source>
        <tissue evidence="1">Young leaves</tissue>
    </source>
</reference>
<accession>A0AAF0TNN2</accession>
<evidence type="ECO:0000313" key="1">
    <source>
        <dbReference type="EMBL" id="WMV26496.1"/>
    </source>
</evidence>
<organism evidence="1 2">
    <name type="scientific">Solanum verrucosum</name>
    <dbReference type="NCBI Taxonomy" id="315347"/>
    <lineage>
        <taxon>Eukaryota</taxon>
        <taxon>Viridiplantae</taxon>
        <taxon>Streptophyta</taxon>
        <taxon>Embryophyta</taxon>
        <taxon>Tracheophyta</taxon>
        <taxon>Spermatophyta</taxon>
        <taxon>Magnoliopsida</taxon>
        <taxon>eudicotyledons</taxon>
        <taxon>Gunneridae</taxon>
        <taxon>Pentapetalae</taxon>
        <taxon>asterids</taxon>
        <taxon>lamiids</taxon>
        <taxon>Solanales</taxon>
        <taxon>Solanaceae</taxon>
        <taxon>Solanoideae</taxon>
        <taxon>Solaneae</taxon>
        <taxon>Solanum</taxon>
    </lineage>
</organism>